<accession>A0A6A6CTJ4</accession>
<dbReference type="OrthoDB" id="3501153at2759"/>
<organism evidence="3 4">
    <name type="scientific">Zasmidium cellare ATCC 36951</name>
    <dbReference type="NCBI Taxonomy" id="1080233"/>
    <lineage>
        <taxon>Eukaryota</taxon>
        <taxon>Fungi</taxon>
        <taxon>Dikarya</taxon>
        <taxon>Ascomycota</taxon>
        <taxon>Pezizomycotina</taxon>
        <taxon>Dothideomycetes</taxon>
        <taxon>Dothideomycetidae</taxon>
        <taxon>Mycosphaerellales</taxon>
        <taxon>Mycosphaerellaceae</taxon>
        <taxon>Zasmidium</taxon>
    </lineage>
</organism>
<dbReference type="GeneID" id="54565429"/>
<protein>
    <submittedName>
        <fullName evidence="3">Uncharacterized protein</fullName>
    </submittedName>
</protein>
<feature type="transmembrane region" description="Helical" evidence="2">
    <location>
        <begin position="35"/>
        <end position="56"/>
    </location>
</feature>
<evidence type="ECO:0000313" key="4">
    <source>
        <dbReference type="Proteomes" id="UP000799537"/>
    </source>
</evidence>
<dbReference type="EMBL" id="ML993588">
    <property type="protein sequence ID" value="KAF2169480.1"/>
    <property type="molecule type" value="Genomic_DNA"/>
</dbReference>
<reference evidence="3" key="1">
    <citation type="journal article" date="2020" name="Stud. Mycol.">
        <title>101 Dothideomycetes genomes: a test case for predicting lifestyles and emergence of pathogens.</title>
        <authorList>
            <person name="Haridas S."/>
            <person name="Albert R."/>
            <person name="Binder M."/>
            <person name="Bloem J."/>
            <person name="Labutti K."/>
            <person name="Salamov A."/>
            <person name="Andreopoulos B."/>
            <person name="Baker S."/>
            <person name="Barry K."/>
            <person name="Bills G."/>
            <person name="Bluhm B."/>
            <person name="Cannon C."/>
            <person name="Castanera R."/>
            <person name="Culley D."/>
            <person name="Daum C."/>
            <person name="Ezra D."/>
            <person name="Gonzalez J."/>
            <person name="Henrissat B."/>
            <person name="Kuo A."/>
            <person name="Liang C."/>
            <person name="Lipzen A."/>
            <person name="Lutzoni F."/>
            <person name="Magnuson J."/>
            <person name="Mondo S."/>
            <person name="Nolan M."/>
            <person name="Ohm R."/>
            <person name="Pangilinan J."/>
            <person name="Park H.-J."/>
            <person name="Ramirez L."/>
            <person name="Alfaro M."/>
            <person name="Sun H."/>
            <person name="Tritt A."/>
            <person name="Yoshinaga Y."/>
            <person name="Zwiers L.-H."/>
            <person name="Turgeon B."/>
            <person name="Goodwin S."/>
            <person name="Spatafora J."/>
            <person name="Crous P."/>
            <person name="Grigoriev I."/>
        </authorList>
    </citation>
    <scope>NUCLEOTIDE SEQUENCE</scope>
    <source>
        <strain evidence="3">ATCC 36951</strain>
    </source>
</reference>
<evidence type="ECO:0000256" key="1">
    <source>
        <dbReference type="SAM" id="MobiDB-lite"/>
    </source>
</evidence>
<evidence type="ECO:0000313" key="3">
    <source>
        <dbReference type="EMBL" id="KAF2169480.1"/>
    </source>
</evidence>
<keyword evidence="2" id="KW-0472">Membrane</keyword>
<dbReference type="InterPro" id="IPR053008">
    <property type="entry name" value="Phomopsin_biosynth_assoc"/>
</dbReference>
<keyword evidence="2" id="KW-0812">Transmembrane</keyword>
<evidence type="ECO:0000256" key="2">
    <source>
        <dbReference type="SAM" id="Phobius"/>
    </source>
</evidence>
<keyword evidence="4" id="KW-1185">Reference proteome</keyword>
<sequence length="258" mass="29107">MPHRLATGQMYEKVAQSDEDVDTLPSEEQRPWDRVRIAILAANLVLFTLTFVFYLVTMVTRLKTSGNGTTTSTVSELQVEWPEECGQSVEEAMSKDCALDVMSNLWTPNRCYNSTFALEALQGVAIGTEGGGVGAPEFGLHTPYQWFEDGELTRPIRNPTELEQFLLQQDRRGLPLEAFTHMSFHAAHCSYFQRMAAHGLDRLRRGEKHVWIPAVMTQPDHARHCEGVFGELFRLGQAGERRNWTQVGFGFTPCVRLG</sequence>
<dbReference type="PANTHER" id="PTHR35896:SF3">
    <property type="entry name" value="MAJOR FACILITATOR SUPERFAMILY TRANSPORTER"/>
    <property type="match status" value="1"/>
</dbReference>
<proteinExistence type="predicted"/>
<keyword evidence="2" id="KW-1133">Transmembrane helix</keyword>
<dbReference type="RefSeq" id="XP_033670369.1">
    <property type="nucleotide sequence ID" value="XM_033812157.1"/>
</dbReference>
<dbReference type="PANTHER" id="PTHR35896">
    <property type="entry name" value="IG-LIKE DOMAIN-CONTAINING PROTEIN"/>
    <property type="match status" value="1"/>
</dbReference>
<feature type="region of interest" description="Disordered" evidence="1">
    <location>
        <begin position="1"/>
        <end position="27"/>
    </location>
</feature>
<name>A0A6A6CTJ4_ZASCE</name>
<dbReference type="AlphaFoldDB" id="A0A6A6CTJ4"/>
<dbReference type="Proteomes" id="UP000799537">
    <property type="component" value="Unassembled WGS sequence"/>
</dbReference>
<gene>
    <name evidence="3" type="ORF">M409DRAFT_52715</name>
</gene>